<keyword evidence="7 11" id="KW-0460">Magnesium</keyword>
<accession>A8AAI8</accession>
<comment type="subunit">
    <text evidence="11">Homodimer.</text>
</comment>
<comment type="subcellular location">
    <subcellularLocation>
        <location evidence="11">Cytoplasm</location>
    </subcellularLocation>
</comment>
<dbReference type="UniPathway" id="UPA00057">
    <property type="reaction ID" value="UER00098"/>
</dbReference>
<name>A8AAI8_IGNH4</name>
<keyword evidence="9 11" id="KW-0414">Isoprene biosynthesis</keyword>
<keyword evidence="1 11" id="KW-0963">Cytoplasm</keyword>
<dbReference type="InterPro" id="IPR006204">
    <property type="entry name" value="GHMP_kinase_N_dom"/>
</dbReference>
<dbReference type="Pfam" id="PF00288">
    <property type="entry name" value="GHMP_kinases_N"/>
    <property type="match status" value="1"/>
</dbReference>
<dbReference type="GO" id="GO:0004496">
    <property type="term" value="F:mevalonate kinase activity"/>
    <property type="evidence" value="ECO:0007669"/>
    <property type="project" value="UniProtKB-UniRule"/>
</dbReference>
<evidence type="ECO:0000256" key="7">
    <source>
        <dbReference type="ARBA" id="ARBA00022842"/>
    </source>
</evidence>
<dbReference type="Gene3D" id="3.30.70.890">
    <property type="entry name" value="GHMP kinase, C-terminal domain"/>
    <property type="match status" value="1"/>
</dbReference>
<evidence type="ECO:0000313" key="14">
    <source>
        <dbReference type="EMBL" id="ABU81940.1"/>
    </source>
</evidence>
<evidence type="ECO:0000256" key="4">
    <source>
        <dbReference type="ARBA" id="ARBA00022741"/>
    </source>
</evidence>
<feature type="domain" description="GHMP kinase N-terminal" evidence="12">
    <location>
        <begin position="78"/>
        <end position="162"/>
    </location>
</feature>
<dbReference type="InterPro" id="IPR020568">
    <property type="entry name" value="Ribosomal_Su5_D2-typ_SF"/>
</dbReference>
<keyword evidence="8 11" id="KW-0443">Lipid metabolism</keyword>
<dbReference type="RefSeq" id="WP_012122904.1">
    <property type="nucleotide sequence ID" value="NC_009776.1"/>
</dbReference>
<dbReference type="eggNOG" id="arCOG01028">
    <property type="taxonomic scope" value="Archaea"/>
</dbReference>
<evidence type="ECO:0000256" key="6">
    <source>
        <dbReference type="ARBA" id="ARBA00022840"/>
    </source>
</evidence>
<comment type="pathway">
    <text evidence="10 11">Isoprenoid biosynthesis; isopentenyl diphosphate biosynthesis via mevalonate pathway; isopentenyl diphosphate from (R)-mevalonate: step 1/3.</text>
</comment>
<comment type="cofactor">
    <cofactor evidence="11">
        <name>Mg(2+)</name>
        <dbReference type="ChEBI" id="CHEBI:18420"/>
    </cofactor>
</comment>
<evidence type="ECO:0000256" key="11">
    <source>
        <dbReference type="HAMAP-Rule" id="MF_00217"/>
    </source>
</evidence>
<evidence type="ECO:0000256" key="1">
    <source>
        <dbReference type="ARBA" id="ARBA00022490"/>
    </source>
</evidence>
<keyword evidence="6 11" id="KW-0067">ATP-binding</keyword>
<proteinExistence type="inferred from homology"/>
<gene>
    <name evidence="11" type="primary">mvk</name>
    <name evidence="14" type="ordered locus">Igni_0758</name>
</gene>
<keyword evidence="15" id="KW-1185">Reference proteome</keyword>
<comment type="similarity">
    <text evidence="11">Belongs to the GHMP kinase family. Mevalonate kinase subfamily.</text>
</comment>
<feature type="active site" description="Proton acceptor" evidence="11">
    <location>
        <position position="154"/>
    </location>
</feature>
<evidence type="ECO:0000256" key="5">
    <source>
        <dbReference type="ARBA" id="ARBA00022777"/>
    </source>
</evidence>
<dbReference type="InterPro" id="IPR014721">
    <property type="entry name" value="Ribsml_uS5_D2-typ_fold_subgr"/>
</dbReference>
<evidence type="ECO:0000259" key="12">
    <source>
        <dbReference type="Pfam" id="PF00288"/>
    </source>
</evidence>
<dbReference type="NCBIfam" id="TIGR00549">
    <property type="entry name" value="mevalon_kin"/>
    <property type="match status" value="1"/>
</dbReference>
<keyword evidence="2 11" id="KW-0444">Lipid biosynthesis</keyword>
<dbReference type="Pfam" id="PF08544">
    <property type="entry name" value="GHMP_kinases_C"/>
    <property type="match status" value="1"/>
</dbReference>
<evidence type="ECO:0000256" key="3">
    <source>
        <dbReference type="ARBA" id="ARBA00022679"/>
    </source>
</evidence>
<protein>
    <recommendedName>
        <fullName evidence="11">Mevalonate kinase</fullName>
        <shortName evidence="11">MK</shortName>
        <shortName evidence="11">MVK</shortName>
        <ecNumber evidence="11">2.7.1.36</ecNumber>
    </recommendedName>
</protein>
<dbReference type="HOGENOM" id="CLU_017814_0_0_2"/>
<dbReference type="SUPFAM" id="SSF54211">
    <property type="entry name" value="Ribosomal protein S5 domain 2-like"/>
    <property type="match status" value="1"/>
</dbReference>
<dbReference type="SUPFAM" id="SSF55060">
    <property type="entry name" value="GHMP Kinase, C-terminal domain"/>
    <property type="match status" value="1"/>
</dbReference>
<dbReference type="GO" id="GO:0019287">
    <property type="term" value="P:isopentenyl diphosphate biosynthetic process, mevalonate pathway"/>
    <property type="evidence" value="ECO:0007669"/>
    <property type="project" value="UniProtKB-UniRule"/>
</dbReference>
<dbReference type="Proteomes" id="UP000000262">
    <property type="component" value="Chromosome"/>
</dbReference>
<evidence type="ECO:0000313" key="15">
    <source>
        <dbReference type="Proteomes" id="UP000000262"/>
    </source>
</evidence>
<dbReference type="GO" id="GO:0000287">
    <property type="term" value="F:magnesium ion binding"/>
    <property type="evidence" value="ECO:0007669"/>
    <property type="project" value="UniProtKB-UniRule"/>
</dbReference>
<keyword evidence="5 11" id="KW-0418">Kinase</keyword>
<sequence length="321" mass="34042">MSVSARAPTKVTLFGEHSVVYGKPAIVFSMPIYINVKLSLSDDLMVITGPVSLRSVDLVISKDKIEVGDLVRKQMEKYVSYVVEALQTIGVEGARVEIESPMPVGAGVGTSAAVTVGTIAAACALKRCGLNKEGIAKLAWEVEKKVQGKASPMDTFASALGGVLWIEKEDSGWKIERLSVDQLPLVVGIFEKRKTTAELVREVALKVQRSEIYKDIIELMGKIAREAREALIKGDLKELGELMKLNNAMLEALGLVTKEVSNAIHAAELAGAYGAKASGAGSGGAVVALAEDVKAVRAALLASGAKKVFIVENPSRGVELI</sequence>
<dbReference type="OrthoDB" id="19001at2157"/>
<dbReference type="Gene3D" id="3.30.230.10">
    <property type="match status" value="1"/>
</dbReference>
<dbReference type="InterPro" id="IPR013750">
    <property type="entry name" value="GHMP_kinase_C_dom"/>
</dbReference>
<dbReference type="PANTHER" id="PTHR43290">
    <property type="entry name" value="MEVALONATE KINASE"/>
    <property type="match status" value="1"/>
</dbReference>
<keyword evidence="3 11" id="KW-0808">Transferase</keyword>
<dbReference type="EC" id="2.7.1.36" evidence="11"/>
<dbReference type="PANTHER" id="PTHR43290:SF2">
    <property type="entry name" value="MEVALONATE KINASE"/>
    <property type="match status" value="1"/>
</dbReference>
<comment type="function">
    <text evidence="11">Catalyzes the phosphorylation of (R)-mevalonate (MVA) to (R)-mevalonate 5-phosphate (MVAP). Functions in the mevalonate (MVA) pathway leading to isopentenyl diphosphate (IPP), a key precursor for the biosynthesis of isoprenoid compounds such as archaeal membrane lipids.</text>
</comment>
<comment type="caution">
    <text evidence="11">Lacks conserved residue(s) required for the propagation of feature annotation.</text>
</comment>
<organism evidence="14 15">
    <name type="scientific">Ignicoccus hospitalis (strain KIN4/I / DSM 18386 / JCM 14125)</name>
    <dbReference type="NCBI Taxonomy" id="453591"/>
    <lineage>
        <taxon>Archaea</taxon>
        <taxon>Thermoproteota</taxon>
        <taxon>Thermoprotei</taxon>
        <taxon>Desulfurococcales</taxon>
        <taxon>Desulfurococcaceae</taxon>
        <taxon>Ignicoccus</taxon>
    </lineage>
</organism>
<dbReference type="GO" id="GO:0005829">
    <property type="term" value="C:cytosol"/>
    <property type="evidence" value="ECO:0007669"/>
    <property type="project" value="TreeGrafter"/>
</dbReference>
<evidence type="ECO:0000259" key="13">
    <source>
        <dbReference type="Pfam" id="PF08544"/>
    </source>
</evidence>
<evidence type="ECO:0000256" key="10">
    <source>
        <dbReference type="ARBA" id="ARBA00029438"/>
    </source>
</evidence>
<evidence type="ECO:0000256" key="9">
    <source>
        <dbReference type="ARBA" id="ARBA00023229"/>
    </source>
</evidence>
<dbReference type="GO" id="GO:0005524">
    <property type="term" value="F:ATP binding"/>
    <property type="evidence" value="ECO:0007669"/>
    <property type="project" value="UniProtKB-UniRule"/>
</dbReference>
<dbReference type="InterPro" id="IPR022937">
    <property type="entry name" value="Mevalonate_kinase_arc"/>
</dbReference>
<evidence type="ECO:0000256" key="8">
    <source>
        <dbReference type="ARBA" id="ARBA00023098"/>
    </source>
</evidence>
<dbReference type="PhylomeDB" id="A8AAI8"/>
<comment type="catalytic activity">
    <reaction evidence="11">
        <text>(R)-mevalonate + ATP = (R)-5-phosphomevalonate + ADP + H(+)</text>
        <dbReference type="Rhea" id="RHEA:17065"/>
        <dbReference type="ChEBI" id="CHEBI:15378"/>
        <dbReference type="ChEBI" id="CHEBI:30616"/>
        <dbReference type="ChEBI" id="CHEBI:36464"/>
        <dbReference type="ChEBI" id="CHEBI:58146"/>
        <dbReference type="ChEBI" id="CHEBI:456216"/>
        <dbReference type="EC" id="2.7.1.36"/>
    </reaction>
</comment>
<dbReference type="PRINTS" id="PR00959">
    <property type="entry name" value="MEVGALKINASE"/>
</dbReference>
<dbReference type="GeneID" id="5561793"/>
<dbReference type="KEGG" id="iho:Igni_0758"/>
<evidence type="ECO:0000256" key="2">
    <source>
        <dbReference type="ARBA" id="ARBA00022516"/>
    </source>
</evidence>
<keyword evidence="4 11" id="KW-0547">Nucleotide-binding</keyword>
<dbReference type="InterPro" id="IPR036554">
    <property type="entry name" value="GHMP_kinase_C_sf"/>
</dbReference>
<dbReference type="InterPro" id="IPR006205">
    <property type="entry name" value="Mev_gal_kin"/>
</dbReference>
<dbReference type="AlphaFoldDB" id="A8AAI8"/>
<dbReference type="EMBL" id="CP000816">
    <property type="protein sequence ID" value="ABU81940.1"/>
    <property type="molecule type" value="Genomic_DNA"/>
</dbReference>
<dbReference type="STRING" id="453591.Igni_0758"/>
<feature type="domain" description="GHMP kinase C-terminal" evidence="13">
    <location>
        <begin position="227"/>
        <end position="302"/>
    </location>
</feature>
<reference evidence="14 15" key="1">
    <citation type="journal article" date="2008" name="Genome Biol.">
        <title>A genomic analysis of the archaeal system Ignicoccus hospitalis-Nanoarchaeum equitans.</title>
        <authorList>
            <person name="Podar M."/>
            <person name="Anderson I."/>
            <person name="Makarova K.S."/>
            <person name="Elkins J.G."/>
            <person name="Ivanova N."/>
            <person name="Wall M.A."/>
            <person name="Lykidis A."/>
            <person name="Mavromatis K."/>
            <person name="Sun H."/>
            <person name="Hudson M.E."/>
            <person name="Chen W."/>
            <person name="Deciu C."/>
            <person name="Hutchison D."/>
            <person name="Eads J.R."/>
            <person name="Anderson A."/>
            <person name="Fernandes F."/>
            <person name="Szeto E."/>
            <person name="Lapidus A."/>
            <person name="Kyrpides N.C."/>
            <person name="Saier M.H.Jr."/>
            <person name="Richardson P.M."/>
            <person name="Rachel R."/>
            <person name="Huber H."/>
            <person name="Eisen J.A."/>
            <person name="Koonin E.V."/>
            <person name="Keller M."/>
            <person name="Stetter K.O."/>
        </authorList>
    </citation>
    <scope>NUCLEOTIDE SEQUENCE [LARGE SCALE GENOMIC DNA]</scope>
    <source>
        <strain evidence="15">KIN4/I / DSM 18386 / JCM 14125</strain>
    </source>
</reference>
<dbReference type="HAMAP" id="MF_00217">
    <property type="entry name" value="Mevalonate_kinase"/>
    <property type="match status" value="1"/>
</dbReference>